<evidence type="ECO:0000256" key="3">
    <source>
        <dbReference type="ARBA" id="ARBA00022598"/>
    </source>
</evidence>
<keyword evidence="8" id="KW-0934">Plastid</keyword>
<comment type="activity regulation">
    <text evidence="8">Redox regulation; active in reducing conditions, inactive in oxidizing conditions.</text>
</comment>
<feature type="compositionally biased region" description="Acidic residues" evidence="9">
    <location>
        <begin position="314"/>
        <end position="343"/>
    </location>
</feature>
<comment type="subcellular location">
    <subcellularLocation>
        <location evidence="8">Plastid</location>
        <location evidence="8">Chloroplast</location>
    </subcellularLocation>
</comment>
<dbReference type="Pfam" id="PF00493">
    <property type="entry name" value="MCM"/>
    <property type="match status" value="1"/>
</dbReference>
<sequence>MPLTAIVNHDGVKAALLVAAVDPACSLIVSGRRGTGKSILCRSVKSLLPRPRVMGADIGAPSFVSVPLGVTEDMVAGTLDINASAKSGLAVFQPGLLALANGGALYIDEINLLDDSILAMIQSSLAEGIARVEREGLSTTMPCECLALASFNPAESELRSHVVDRFAMICGTDDDEGALAQTTTRLAAIDAAMAWQDDWRRVVSDSYTEQKALGEHIELAHHVFLPGVQISEANVRRLVKIAVDCACQGHRAELFAVKVARASAALRHSYEVNDQDVNMAISLSILPRATREPPDDALTPPPPPPPATQKNEREAEEQQDQEDEEQEEEEEEEEEDQVEEIEPEVQRADESGLDVNSLLNAFEKAMLRSFAEKKSRGSVSGRTKREKVFDLMRGRYVKPIFPKSGQMRGKIAVDATLRAAAPYQIVRRQRRLKPGEVSPRRVFITKDDVRLKKLSRRSASLTIFVVDASGSMAINRMSVAKAAVFKLLEVSYTKRDLVALVEFSHDAAVVLLPPTRSTVLVSRRLAVMPCGGGTPLAHGLSVAARCALNARTSKLKSSVGSVREVILSDGRPTRSLRWSEDPRWRSMEPALTRKALRDEVLEVSIATRRLGFLKTLVVDTDSAFVSEHFCLDIADALGAAYYALPKLEESAFAA</sequence>
<dbReference type="OrthoDB" id="299997at2759"/>
<dbReference type="Gramene" id="ABO97562">
    <property type="protein sequence ID" value="ABO97562"/>
    <property type="gene ID" value="OSTLU_776"/>
</dbReference>
<evidence type="ECO:0000313" key="11">
    <source>
        <dbReference type="EMBL" id="ABO97562.1"/>
    </source>
</evidence>
<evidence type="ECO:0000256" key="6">
    <source>
        <dbReference type="ARBA" id="ARBA00023171"/>
    </source>
</evidence>
<dbReference type="InterPro" id="IPR041628">
    <property type="entry name" value="ChlI/MoxR_AAA_lid"/>
</dbReference>
<dbReference type="EC" id="6.6.1.1" evidence="8"/>
<comment type="function">
    <text evidence="8">Involved in chlorophyll biosynthesis. Catalyzes the insertion of magnesium ion into protoporphyrin IX to yield Mg-protoporphyrin IX.</text>
</comment>
<evidence type="ECO:0000256" key="2">
    <source>
        <dbReference type="ARBA" id="ARBA00022531"/>
    </source>
</evidence>
<dbReference type="SUPFAM" id="SSF52540">
    <property type="entry name" value="P-loop containing nucleoside triphosphate hydrolases"/>
    <property type="match status" value="1"/>
</dbReference>
<dbReference type="GeneID" id="5003392"/>
<protein>
    <recommendedName>
        <fullName evidence="8">Mg-protoporphyrin IX chelatase</fullName>
        <ecNumber evidence="8">6.6.1.1</ecNumber>
    </recommendedName>
</protein>
<feature type="domain" description="VWFA" evidence="10">
    <location>
        <begin position="461"/>
        <end position="647"/>
    </location>
</feature>
<keyword evidence="12" id="KW-1185">Reference proteome</keyword>
<feature type="non-terminal residue" evidence="11">
    <location>
        <position position="654"/>
    </location>
</feature>
<dbReference type="PANTHER" id="PTHR43473">
    <property type="entry name" value="MAGNESIUM-CHELATASE SUBUNIT CHLD, CHLOROPLASTIC"/>
    <property type="match status" value="1"/>
</dbReference>
<feature type="region of interest" description="Disordered" evidence="9">
    <location>
        <begin position="290"/>
        <end position="352"/>
    </location>
</feature>
<evidence type="ECO:0000256" key="9">
    <source>
        <dbReference type="SAM" id="MobiDB-lite"/>
    </source>
</evidence>
<evidence type="ECO:0000313" key="12">
    <source>
        <dbReference type="Proteomes" id="UP000001568"/>
    </source>
</evidence>
<dbReference type="STRING" id="436017.A4S0Y4"/>
<dbReference type="HOGENOM" id="CLU_016684_6_2_1"/>
<dbReference type="GO" id="GO:0003677">
    <property type="term" value="F:DNA binding"/>
    <property type="evidence" value="ECO:0007669"/>
    <property type="project" value="InterPro"/>
</dbReference>
<dbReference type="OMA" id="QPENERC"/>
<comment type="catalytic activity">
    <reaction evidence="7 8">
        <text>protoporphyrin IX + Mg(2+) + ATP + H2O = Mg-protoporphyrin IX + ADP + phosphate + 3 H(+)</text>
        <dbReference type="Rhea" id="RHEA:13961"/>
        <dbReference type="ChEBI" id="CHEBI:15377"/>
        <dbReference type="ChEBI" id="CHEBI:15378"/>
        <dbReference type="ChEBI" id="CHEBI:18420"/>
        <dbReference type="ChEBI" id="CHEBI:30616"/>
        <dbReference type="ChEBI" id="CHEBI:43474"/>
        <dbReference type="ChEBI" id="CHEBI:57306"/>
        <dbReference type="ChEBI" id="CHEBI:60492"/>
        <dbReference type="ChEBI" id="CHEBI:456216"/>
        <dbReference type="EC" id="6.6.1.1"/>
    </reaction>
</comment>
<keyword evidence="4 8" id="KW-0547">Nucleotide-binding</keyword>
<keyword evidence="3 8" id="KW-0436">Ligase</keyword>
<name>A4S0Y4_OSTLU</name>
<dbReference type="InterPro" id="IPR036465">
    <property type="entry name" value="vWFA_dom_sf"/>
</dbReference>
<dbReference type="SMART" id="SM00327">
    <property type="entry name" value="VWA"/>
    <property type="match status" value="1"/>
</dbReference>
<comment type="subunit">
    <text evidence="8">The magnesium chelatase complex is a heterotrimer consisting of subunits CHLI, CHLD, AND CHLH.</text>
</comment>
<dbReference type="Proteomes" id="UP000001568">
    <property type="component" value="Chromosome 8"/>
</dbReference>
<organism evidence="11 12">
    <name type="scientific">Ostreococcus lucimarinus (strain CCE9901)</name>
    <dbReference type="NCBI Taxonomy" id="436017"/>
    <lineage>
        <taxon>Eukaryota</taxon>
        <taxon>Viridiplantae</taxon>
        <taxon>Chlorophyta</taxon>
        <taxon>Mamiellophyceae</taxon>
        <taxon>Mamiellales</taxon>
        <taxon>Bathycoccaceae</taxon>
        <taxon>Ostreococcus</taxon>
    </lineage>
</organism>
<dbReference type="InterPro" id="IPR027417">
    <property type="entry name" value="P-loop_NTPase"/>
</dbReference>
<dbReference type="UniPathway" id="UPA00668"/>
<dbReference type="Gene3D" id="1.10.8.80">
    <property type="entry name" value="Magnesium chelatase subunit I, C-Terminal domain"/>
    <property type="match status" value="1"/>
</dbReference>
<dbReference type="Gene3D" id="3.40.50.300">
    <property type="entry name" value="P-loop containing nucleotide triphosphate hydrolases"/>
    <property type="match status" value="1"/>
</dbReference>
<proteinExistence type="inferred from homology"/>
<evidence type="ECO:0000256" key="4">
    <source>
        <dbReference type="ARBA" id="ARBA00022741"/>
    </source>
</evidence>
<reference evidence="11 12" key="1">
    <citation type="journal article" date="2007" name="Proc. Natl. Acad. Sci. U.S.A.">
        <title>The tiny eukaryote Ostreococcus provides genomic insights into the paradox of plankton speciation.</title>
        <authorList>
            <person name="Palenik B."/>
            <person name="Grimwood J."/>
            <person name="Aerts A."/>
            <person name="Rouze P."/>
            <person name="Salamov A."/>
            <person name="Putnam N."/>
            <person name="Dupont C."/>
            <person name="Jorgensen R."/>
            <person name="Derelle E."/>
            <person name="Rombauts S."/>
            <person name="Zhou K."/>
            <person name="Otillar R."/>
            <person name="Merchant S.S."/>
            <person name="Podell S."/>
            <person name="Gaasterland T."/>
            <person name="Napoli C."/>
            <person name="Gendler K."/>
            <person name="Manuell A."/>
            <person name="Tai V."/>
            <person name="Vallon O."/>
            <person name="Piganeau G."/>
            <person name="Jancek S."/>
            <person name="Heijde M."/>
            <person name="Jabbari K."/>
            <person name="Bowler C."/>
            <person name="Lohr M."/>
            <person name="Robbens S."/>
            <person name="Werner G."/>
            <person name="Dubchak I."/>
            <person name="Pazour G.J."/>
            <person name="Ren Q."/>
            <person name="Paulsen I."/>
            <person name="Delwiche C."/>
            <person name="Schmutz J."/>
            <person name="Rokhsar D."/>
            <person name="Van de Peer Y."/>
            <person name="Moreau H."/>
            <person name="Grigoriev I.V."/>
        </authorList>
    </citation>
    <scope>NUCLEOTIDE SEQUENCE [LARGE SCALE GENOMIC DNA]</scope>
    <source>
        <strain evidence="11 12">CCE9901</strain>
    </source>
</reference>
<dbReference type="GO" id="GO:0005524">
    <property type="term" value="F:ATP binding"/>
    <property type="evidence" value="ECO:0007669"/>
    <property type="project" value="UniProtKB-UniRule"/>
</dbReference>
<dbReference type="SUPFAM" id="SSF53300">
    <property type="entry name" value="vWA-like"/>
    <property type="match status" value="1"/>
</dbReference>
<dbReference type="AlphaFoldDB" id="A4S0Y4"/>
<dbReference type="GO" id="GO:0015995">
    <property type="term" value="P:chlorophyll biosynthetic process"/>
    <property type="evidence" value="ECO:0007669"/>
    <property type="project" value="UniProtKB-UniPathway"/>
</dbReference>
<dbReference type="RefSeq" id="XP_001419269.1">
    <property type="nucleotide sequence ID" value="XM_001419232.1"/>
</dbReference>
<gene>
    <name evidence="11" type="ORF">OSTLU_776</name>
</gene>
<dbReference type="Gene3D" id="3.40.50.410">
    <property type="entry name" value="von Willebrand factor, type A domain"/>
    <property type="match status" value="1"/>
</dbReference>
<dbReference type="Pfam" id="PF13519">
    <property type="entry name" value="VWA_2"/>
    <property type="match status" value="1"/>
</dbReference>
<evidence type="ECO:0000256" key="1">
    <source>
        <dbReference type="ARBA" id="ARBA00005799"/>
    </source>
</evidence>
<comment type="similarity">
    <text evidence="1 8">Belongs to the Mg-chelatase subunits D/I family.</text>
</comment>
<keyword evidence="5 8" id="KW-0067">ATP-binding</keyword>
<keyword evidence="8" id="KW-0150">Chloroplast</keyword>
<dbReference type="KEGG" id="olu:OSTLU_776"/>
<accession>A4S0Y4</accession>
<keyword evidence="2 8" id="KW-0602">Photosynthesis</keyword>
<dbReference type="GO" id="GO:0016851">
    <property type="term" value="F:magnesium chelatase activity"/>
    <property type="evidence" value="ECO:0007669"/>
    <property type="project" value="UniProtKB-UniRule"/>
</dbReference>
<dbReference type="PANTHER" id="PTHR43473:SF2">
    <property type="entry name" value="MAGNESIUM-CHELATASE SUBUNIT CHLD, CHLOROPLASTIC"/>
    <property type="match status" value="1"/>
</dbReference>
<dbReference type="GO" id="GO:0009507">
    <property type="term" value="C:chloroplast"/>
    <property type="evidence" value="ECO:0007669"/>
    <property type="project" value="UniProtKB-SubCell"/>
</dbReference>
<comment type="pathway">
    <text evidence="8">Porphyrin-containing compound metabolism; chlorophyll biosynthesis.</text>
</comment>
<dbReference type="eggNOG" id="ENOG502QU3C">
    <property type="taxonomic scope" value="Eukaryota"/>
</dbReference>
<dbReference type="EMBL" id="CP000588">
    <property type="protein sequence ID" value="ABO97562.1"/>
    <property type="molecule type" value="Genomic_DNA"/>
</dbReference>
<dbReference type="InterPro" id="IPR001208">
    <property type="entry name" value="MCM_dom"/>
</dbReference>
<dbReference type="GO" id="GO:0015979">
    <property type="term" value="P:photosynthesis"/>
    <property type="evidence" value="ECO:0007669"/>
    <property type="project" value="UniProtKB-UniRule"/>
</dbReference>
<evidence type="ECO:0000256" key="7">
    <source>
        <dbReference type="ARBA" id="ARBA00048693"/>
    </source>
</evidence>
<dbReference type="PROSITE" id="PS50234">
    <property type="entry name" value="VWFA"/>
    <property type="match status" value="1"/>
</dbReference>
<dbReference type="NCBIfam" id="TIGR02031">
    <property type="entry name" value="BchD-ChlD"/>
    <property type="match status" value="1"/>
</dbReference>
<dbReference type="Pfam" id="PF17863">
    <property type="entry name" value="AAA_lid_2"/>
    <property type="match status" value="1"/>
</dbReference>
<evidence type="ECO:0000256" key="5">
    <source>
        <dbReference type="ARBA" id="ARBA00022840"/>
    </source>
</evidence>
<evidence type="ECO:0000259" key="10">
    <source>
        <dbReference type="PROSITE" id="PS50234"/>
    </source>
</evidence>
<keyword evidence="6 8" id="KW-0149">Chlorophyll biosynthesis</keyword>
<dbReference type="InterPro" id="IPR011776">
    <property type="entry name" value="Mg_chelatase_ATPase-dsu"/>
</dbReference>
<dbReference type="InterPro" id="IPR002035">
    <property type="entry name" value="VWF_A"/>
</dbReference>
<evidence type="ECO:0000256" key="8">
    <source>
        <dbReference type="RuleBase" id="RU362087"/>
    </source>
</evidence>